<feature type="compositionally biased region" description="Basic and acidic residues" evidence="1">
    <location>
        <begin position="310"/>
        <end position="320"/>
    </location>
</feature>
<evidence type="ECO:0000313" key="2">
    <source>
        <dbReference type="Proteomes" id="UP000887565"/>
    </source>
</evidence>
<protein>
    <submittedName>
        <fullName evidence="3">Uncharacterized protein</fullName>
    </submittedName>
</protein>
<dbReference type="WBParaSite" id="nRc.2.0.1.t29615-RA">
    <property type="protein sequence ID" value="nRc.2.0.1.t29615-RA"/>
    <property type="gene ID" value="nRc.2.0.1.g29615"/>
</dbReference>
<organism evidence="2 3">
    <name type="scientific">Romanomermis culicivorax</name>
    <name type="common">Nematode worm</name>
    <dbReference type="NCBI Taxonomy" id="13658"/>
    <lineage>
        <taxon>Eukaryota</taxon>
        <taxon>Metazoa</taxon>
        <taxon>Ecdysozoa</taxon>
        <taxon>Nematoda</taxon>
        <taxon>Enoplea</taxon>
        <taxon>Dorylaimia</taxon>
        <taxon>Mermithida</taxon>
        <taxon>Mermithoidea</taxon>
        <taxon>Mermithidae</taxon>
        <taxon>Romanomermis</taxon>
    </lineage>
</organism>
<accession>A0A915JTE5</accession>
<feature type="compositionally biased region" description="Polar residues" evidence="1">
    <location>
        <begin position="277"/>
        <end position="294"/>
    </location>
</feature>
<dbReference type="Proteomes" id="UP000887565">
    <property type="component" value="Unplaced"/>
</dbReference>
<evidence type="ECO:0000256" key="1">
    <source>
        <dbReference type="SAM" id="MobiDB-lite"/>
    </source>
</evidence>
<evidence type="ECO:0000313" key="3">
    <source>
        <dbReference type="WBParaSite" id="nRc.2.0.1.t29615-RA"/>
    </source>
</evidence>
<proteinExistence type="predicted"/>
<feature type="region of interest" description="Disordered" evidence="1">
    <location>
        <begin position="277"/>
        <end position="365"/>
    </location>
</feature>
<sequence length="403" mass="44846">MTTQAHQLKTETEVEVTPASDQILTDIPEETTVDTKADMDVVQPAPAIDPSIYSTTPMALPSPLMIATVATARYIPPVRFSKQFVSDSQWATLAAALKAYGCPPLLSGMLFPEHYWRYYPLTLCNQIMEILILARMASPTVPQQTPSVPRAPIVAQSVPQIVAVQPWLTVLMNVQQQQPSTSTAQLDKHLQPIQKPACYEHSIKRKTQQEEEVETRKVHKAHMMDEPQARCTPPHSTSCTERGKRLSQQTTKCCDQQAKQKERLTASQASITTGETAQLKVTPTKHSSNQTIKAQTLMPLPQVTPTQCSDSHRSCHDSHRCNNHHHHERDHSSRPAGDTQDSCDQDPGGNAPHHRMQSEQMHQVHATSMKQIIKVLSDIHQLNLLIISVHCTATPKSNAALKH</sequence>
<name>A0A915JTE5_ROMCU</name>
<reference evidence="3" key="1">
    <citation type="submission" date="2022-11" db="UniProtKB">
        <authorList>
            <consortium name="WormBaseParasite"/>
        </authorList>
    </citation>
    <scope>IDENTIFICATION</scope>
</reference>
<keyword evidence="2" id="KW-1185">Reference proteome</keyword>
<dbReference type="AlphaFoldDB" id="A0A915JTE5"/>